<dbReference type="Pfam" id="PF03637">
    <property type="entry name" value="Mob1_phocein"/>
    <property type="match status" value="1"/>
</dbReference>
<dbReference type="Gene3D" id="1.20.140.30">
    <property type="entry name" value="MOB kinase activator"/>
    <property type="match status" value="1"/>
</dbReference>
<dbReference type="InterPro" id="IPR036703">
    <property type="entry name" value="MOB_kinase_act_sf"/>
</dbReference>
<evidence type="ECO:0000256" key="1">
    <source>
        <dbReference type="PIRSR" id="PIRSR605301-1"/>
    </source>
</evidence>
<feature type="binding site" evidence="1">
    <location>
        <position position="97"/>
    </location>
    <ligand>
        <name>Zn(2+)</name>
        <dbReference type="ChEBI" id="CHEBI:29105"/>
    </ligand>
</feature>
<sequence length="226" mass="26607">LIRSAGSQRNRQQHKELDARLARTFRPKKNFTPDTIRFHLHKKAEATLSAGIDLKEAVKCPEDEELNDWIAVHVVDFYNRINLIYGTICDRCTEQSCPTMSGGKKFEYHWRDNVRYKKPTPLPAPKYMDVLMDWIDAQINDPAIFPTDVGVPFPKCYIPTVKKIFGRLFRVFVHVYIHHFDRLHEIGAEAHVNTCYKHFYYFVTYFHLIDQKELEPLVCELHLTIL</sequence>
<feature type="binding site" evidence="1">
    <location>
        <position position="174"/>
    </location>
    <ligand>
        <name>Zn(2+)</name>
        <dbReference type="ChEBI" id="CHEBI:29105"/>
    </ligand>
</feature>
<organism evidence="2">
    <name type="scientific">Echinostoma caproni</name>
    <dbReference type="NCBI Taxonomy" id="27848"/>
    <lineage>
        <taxon>Eukaryota</taxon>
        <taxon>Metazoa</taxon>
        <taxon>Spiralia</taxon>
        <taxon>Lophotrochozoa</taxon>
        <taxon>Platyhelminthes</taxon>
        <taxon>Trematoda</taxon>
        <taxon>Digenea</taxon>
        <taxon>Plagiorchiida</taxon>
        <taxon>Echinostomata</taxon>
        <taxon>Echinostomatoidea</taxon>
        <taxon>Echinostomatidae</taxon>
        <taxon>Echinostoma</taxon>
    </lineage>
</organism>
<evidence type="ECO:0000313" key="2">
    <source>
        <dbReference type="WBParaSite" id="ECPE_0000019201-mRNA-1"/>
    </source>
</evidence>
<name>A0A182ZZQ8_9TREM</name>
<dbReference type="InterPro" id="IPR005301">
    <property type="entry name" value="MOB_kinase_act_fam"/>
</dbReference>
<dbReference type="PANTHER" id="PTHR22599">
    <property type="entry name" value="MPS ONE BINDER KINASE ACTIVATOR-LIKE MOB"/>
    <property type="match status" value="1"/>
</dbReference>
<dbReference type="FunFam" id="1.20.140.30:FF:000001">
    <property type="entry name" value="MOB kinase activator 1A"/>
    <property type="match status" value="1"/>
</dbReference>
<proteinExistence type="predicted"/>
<keyword evidence="1" id="KW-0862">Zinc</keyword>
<accession>A0A182ZZQ8</accession>
<reference evidence="2" key="1">
    <citation type="submission" date="2016-06" db="UniProtKB">
        <authorList>
            <consortium name="WormBaseParasite"/>
        </authorList>
    </citation>
    <scope>IDENTIFICATION</scope>
</reference>
<keyword evidence="1" id="KW-0479">Metal-binding</keyword>
<dbReference type="SUPFAM" id="SSF101152">
    <property type="entry name" value="Mob1/phocein"/>
    <property type="match status" value="1"/>
</dbReference>
<dbReference type="WBParaSite" id="ECPE_0000019201-mRNA-1">
    <property type="protein sequence ID" value="ECPE_0000019201-mRNA-1"/>
    <property type="gene ID" value="ECPE_0000019201"/>
</dbReference>
<dbReference type="AlphaFoldDB" id="A0A182ZZQ8"/>
<feature type="binding site" evidence="1">
    <location>
        <position position="179"/>
    </location>
    <ligand>
        <name>Zn(2+)</name>
        <dbReference type="ChEBI" id="CHEBI:29105"/>
    </ligand>
</feature>
<feature type="binding site" evidence="1">
    <location>
        <position position="92"/>
    </location>
    <ligand>
        <name>Zn(2+)</name>
        <dbReference type="ChEBI" id="CHEBI:29105"/>
    </ligand>
</feature>
<dbReference type="SMART" id="SM01388">
    <property type="entry name" value="Mob1_phocein"/>
    <property type="match status" value="1"/>
</dbReference>
<protein>
    <submittedName>
        <fullName evidence="2">MOB kinase activator 3B</fullName>
    </submittedName>
</protein>